<feature type="region of interest" description="Disordered" evidence="1">
    <location>
        <begin position="321"/>
        <end position="484"/>
    </location>
</feature>
<evidence type="ECO:0000313" key="2">
    <source>
        <dbReference type="EMBL" id="MEK8070339.1"/>
    </source>
</evidence>
<organism evidence="2 3">
    <name type="scientific">Rhodococcus navarretei</name>
    <dbReference type="NCBI Taxonomy" id="3128981"/>
    <lineage>
        <taxon>Bacteria</taxon>
        <taxon>Bacillati</taxon>
        <taxon>Actinomycetota</taxon>
        <taxon>Actinomycetes</taxon>
        <taxon>Mycobacteriales</taxon>
        <taxon>Nocardiaceae</taxon>
        <taxon>Rhodococcus</taxon>
    </lineage>
</organism>
<sequence>MFDTGGWGVAETPPVDDCIAGFLDVIALNRVTENLARAATVLAYCDVLEMRLEAAEAAGGDPGETVRGALCDLAVTMTGTRRDASVVHDVAERLHRMPLTALRFVTGSFDWSTVVTITSVLHRAGDETIAAIEYEVCASGGRMRPQALRNRIWRLWMKADPVGAAAARETAKSEEVGVRIDRTGPGEIASLIAKITDLEAAEADALIVEIVGTVCKRDPRSTGTLRAAGLMALLHGEHSLACQCDRGDDCPVAGAADDIPPRRGHLLQIVVAVETLLGLSSEPATLADGTPIDPEVARIVAADAKWQALLTELVEMLKPEQSNAGDDASNNDGSNDDGASDVGPGEGDGPDGGPDGGGPDDGGPDGGGPDDGGPDGGGPDDGGPDGGGPDDGGPDDCGPDDSGPHGNGRDVGGVRNGDGGTGSPDGRSDPDRPDGSDRERPNGPSRSGHGQSPGDAGPGGGSGSRSGDVSGLLSSSYGPFSPARPSLLRRVVGMGRVRVAAELPSARLVDAHCLPPVNPILGEESVHDGLVARWLAWIAEQPERARGIFPDGDGGESTPSDSAVTYRPAARVAAFVRAAYRTCTFPNCDVPSARCQIDHLVPFDHDDPERGGWTIVTNLQPVCVFHHQAKTSGAWSAVMLADGAILWSNSLGLRRVTLPELSIAAPRPSRRRRRASARPGSSPEESTRWELDYSGCVPPTLDGFRSATTDIDRKKLAEKRRSYLEHCRVVHARVRYDRTRYDPPPF</sequence>
<dbReference type="RefSeq" id="WP_341440468.1">
    <property type="nucleotide sequence ID" value="NZ_JBBPCN010000001.1"/>
</dbReference>
<dbReference type="EMBL" id="JBBPCN010000001">
    <property type="protein sequence ID" value="MEK8070339.1"/>
    <property type="molecule type" value="Genomic_DNA"/>
</dbReference>
<accession>A0ABU9CSE6</accession>
<name>A0ABU9CSE6_9NOCA</name>
<dbReference type="CDD" id="cd00085">
    <property type="entry name" value="HNHc"/>
    <property type="match status" value="1"/>
</dbReference>
<feature type="compositionally biased region" description="Basic and acidic residues" evidence="1">
    <location>
        <begin position="426"/>
        <end position="441"/>
    </location>
</feature>
<feature type="compositionally biased region" description="Gly residues" evidence="1">
    <location>
        <begin position="344"/>
        <end position="391"/>
    </location>
</feature>
<dbReference type="InterPro" id="IPR003615">
    <property type="entry name" value="HNH_nuc"/>
</dbReference>
<feature type="region of interest" description="Disordered" evidence="1">
    <location>
        <begin position="667"/>
        <end position="689"/>
    </location>
</feature>
<protein>
    <recommendedName>
        <fullName evidence="4">DUF222 domain-containing protein</fullName>
    </recommendedName>
</protein>
<evidence type="ECO:0000313" key="3">
    <source>
        <dbReference type="Proteomes" id="UP001456513"/>
    </source>
</evidence>
<keyword evidence="3" id="KW-1185">Reference proteome</keyword>
<evidence type="ECO:0000256" key="1">
    <source>
        <dbReference type="SAM" id="MobiDB-lite"/>
    </source>
</evidence>
<feature type="compositionally biased region" description="Low complexity" evidence="1">
    <location>
        <begin position="465"/>
        <end position="478"/>
    </location>
</feature>
<evidence type="ECO:0008006" key="4">
    <source>
        <dbReference type="Google" id="ProtNLM"/>
    </source>
</evidence>
<comment type="caution">
    <text evidence="2">The sequence shown here is derived from an EMBL/GenBank/DDBJ whole genome shotgun (WGS) entry which is preliminary data.</text>
</comment>
<reference evidence="2 3" key="1">
    <citation type="submission" date="2024-03" db="EMBL/GenBank/DDBJ databases">
        <title>Rhodococcus navarretei sp. nov. and Pseudarthrobacter quantumdoti sp. nov., two new species with the ability to biosynthesize Quantum Dots isolated from soil samples at Union Glacier, Antarctica.</title>
        <authorList>
            <person name="Vargas M."/>
        </authorList>
    </citation>
    <scope>NUCLEOTIDE SEQUENCE [LARGE SCALE GENOMIC DNA]</scope>
    <source>
        <strain evidence="2 3">EXRC-4A-4</strain>
    </source>
</reference>
<dbReference type="Gene3D" id="1.10.30.50">
    <property type="match status" value="1"/>
</dbReference>
<proteinExistence type="predicted"/>
<dbReference type="Proteomes" id="UP001456513">
    <property type="component" value="Unassembled WGS sequence"/>
</dbReference>
<feature type="compositionally biased region" description="Gly residues" evidence="1">
    <location>
        <begin position="405"/>
        <end position="423"/>
    </location>
</feature>
<gene>
    <name evidence="2" type="ORF">AABD04_05715</name>
</gene>
<feature type="compositionally biased region" description="Low complexity" evidence="1">
    <location>
        <begin position="322"/>
        <end position="333"/>
    </location>
</feature>